<proteinExistence type="inferred from homology"/>
<keyword evidence="2" id="KW-0186">Copper</keyword>
<dbReference type="OrthoDB" id="27579at2157"/>
<dbReference type="PANTHER" id="PTHR12151:SF25">
    <property type="entry name" value="LINALOOL DEHYDRATASE_ISOMERASE DOMAIN-CONTAINING PROTEIN"/>
    <property type="match status" value="1"/>
</dbReference>
<keyword evidence="3" id="KW-1015">Disulfide bond</keyword>
<dbReference type="Gene3D" id="3.40.30.10">
    <property type="entry name" value="Glutaredoxin"/>
    <property type="match status" value="1"/>
</dbReference>
<dbReference type="AlphaFoldDB" id="M0L2M0"/>
<dbReference type="GO" id="GO:0046872">
    <property type="term" value="F:metal ion binding"/>
    <property type="evidence" value="ECO:0007669"/>
    <property type="project" value="UniProtKB-KW"/>
</dbReference>
<keyword evidence="5" id="KW-1185">Reference proteome</keyword>
<evidence type="ECO:0000256" key="1">
    <source>
        <dbReference type="ARBA" id="ARBA00010996"/>
    </source>
</evidence>
<dbReference type="EMBL" id="AOMA01000203">
    <property type="protein sequence ID" value="EMA27343.1"/>
    <property type="molecule type" value="Genomic_DNA"/>
</dbReference>
<dbReference type="InterPro" id="IPR036249">
    <property type="entry name" value="Thioredoxin-like_sf"/>
</dbReference>
<dbReference type="eggNOG" id="arCOG00313">
    <property type="taxonomic scope" value="Archaea"/>
</dbReference>
<protein>
    <recommendedName>
        <fullName evidence="6">Electron transport protein SCO1/SenC</fullName>
    </recommendedName>
</protein>
<dbReference type="RefSeq" id="WP_006674497.1">
    <property type="nucleotide sequence ID" value="NZ_AOMA01000203.1"/>
</dbReference>
<dbReference type="PANTHER" id="PTHR12151">
    <property type="entry name" value="ELECTRON TRANSPORT PROTIN SCO1/SENC FAMILY MEMBER"/>
    <property type="match status" value="1"/>
</dbReference>
<dbReference type="InterPro" id="IPR006311">
    <property type="entry name" value="TAT_signal"/>
</dbReference>
<evidence type="ECO:0000313" key="5">
    <source>
        <dbReference type="Proteomes" id="UP000011607"/>
    </source>
</evidence>
<dbReference type="PROSITE" id="PS51318">
    <property type="entry name" value="TAT"/>
    <property type="match status" value="1"/>
</dbReference>
<evidence type="ECO:0000256" key="3">
    <source>
        <dbReference type="PIRSR" id="PIRSR603782-2"/>
    </source>
</evidence>
<dbReference type="SUPFAM" id="SSF52833">
    <property type="entry name" value="Thioredoxin-like"/>
    <property type="match status" value="1"/>
</dbReference>
<feature type="binding site" evidence="2">
    <location>
        <position position="214"/>
    </location>
    <ligand>
        <name>Cu cation</name>
        <dbReference type="ChEBI" id="CHEBI:23378"/>
    </ligand>
</feature>
<feature type="disulfide bond" description="Redox-active" evidence="3">
    <location>
        <begin position="108"/>
        <end position="112"/>
    </location>
</feature>
<feature type="binding site" evidence="2">
    <location>
        <position position="112"/>
    </location>
    <ligand>
        <name>Cu cation</name>
        <dbReference type="ChEBI" id="CHEBI:23378"/>
    </ligand>
</feature>
<dbReference type="STRING" id="1227454.C446_18081"/>
<accession>M0L2M0</accession>
<sequence length="252" mass="27608">MDSERLPPSSLPSLERRSFLRATGTAGMLAVATTAGCTELRASEGPDDVILPPPEEYDEDIAAEISHPTYGDEVPEVTVPAPLEDETITTTDFVGERHSLYTFLFTRCPSACPGLLESLRHVQHDSIEETYADDVALLPVTFDPEHDTPDVLASYEDDYGVAQDVDNWYTLRPETPAAAQEAVTDGFGVAFAENDDEEDDGNGEDMEMDMAFIHTNLVLFVNKNGYVERAYTGDPPTPAAVVDDVTTVIEEW</sequence>
<organism evidence="4 5">
    <name type="scientific">Halobiforma nitratireducens JCM 10879</name>
    <dbReference type="NCBI Taxonomy" id="1227454"/>
    <lineage>
        <taxon>Archaea</taxon>
        <taxon>Methanobacteriati</taxon>
        <taxon>Methanobacteriota</taxon>
        <taxon>Stenosarchaea group</taxon>
        <taxon>Halobacteria</taxon>
        <taxon>Halobacteriales</taxon>
        <taxon>Natrialbaceae</taxon>
        <taxon>Halobiforma</taxon>
    </lineage>
</organism>
<reference evidence="4 5" key="1">
    <citation type="journal article" date="2014" name="PLoS Genet.">
        <title>Phylogenetically driven sequencing of extremely halophilic archaea reveals strategies for static and dynamic osmo-response.</title>
        <authorList>
            <person name="Becker E.A."/>
            <person name="Seitzer P.M."/>
            <person name="Tritt A."/>
            <person name="Larsen D."/>
            <person name="Krusor M."/>
            <person name="Yao A.I."/>
            <person name="Wu D."/>
            <person name="Madern D."/>
            <person name="Eisen J.A."/>
            <person name="Darling A.E."/>
            <person name="Facciotti M.T."/>
        </authorList>
    </citation>
    <scope>NUCLEOTIDE SEQUENCE [LARGE SCALE GENOMIC DNA]</scope>
    <source>
        <strain evidence="4 5">JCM 10879</strain>
    </source>
</reference>
<comment type="caution">
    <text evidence="4">The sequence shown here is derived from an EMBL/GenBank/DDBJ whole genome shotgun (WGS) entry which is preliminary data.</text>
</comment>
<dbReference type="InterPro" id="IPR003782">
    <property type="entry name" value="SCO1/SenC"/>
</dbReference>
<dbReference type="CDD" id="cd02968">
    <property type="entry name" value="SCO"/>
    <property type="match status" value="1"/>
</dbReference>
<evidence type="ECO:0000256" key="2">
    <source>
        <dbReference type="PIRSR" id="PIRSR603782-1"/>
    </source>
</evidence>
<dbReference type="Proteomes" id="UP000011607">
    <property type="component" value="Unassembled WGS sequence"/>
</dbReference>
<keyword evidence="2" id="KW-0479">Metal-binding</keyword>
<name>M0L2M0_9EURY</name>
<evidence type="ECO:0000313" key="4">
    <source>
        <dbReference type="EMBL" id="EMA27343.1"/>
    </source>
</evidence>
<comment type="similarity">
    <text evidence="1">Belongs to the SCO1/2 family.</text>
</comment>
<feature type="binding site" evidence="2">
    <location>
        <position position="108"/>
    </location>
    <ligand>
        <name>Cu cation</name>
        <dbReference type="ChEBI" id="CHEBI:23378"/>
    </ligand>
</feature>
<evidence type="ECO:0008006" key="6">
    <source>
        <dbReference type="Google" id="ProtNLM"/>
    </source>
</evidence>
<gene>
    <name evidence="4" type="ORF">C446_18081</name>
</gene>
<dbReference type="Pfam" id="PF02630">
    <property type="entry name" value="SCO1-SenC"/>
    <property type="match status" value="1"/>
</dbReference>